<name>A0A6A6EE68_9PEZI</name>
<accession>A0A6A6EE68</accession>
<reference evidence="3" key="1">
    <citation type="journal article" date="2020" name="Stud. Mycol.">
        <title>101 Dothideomycetes genomes: a test case for predicting lifestyles and emergence of pathogens.</title>
        <authorList>
            <person name="Haridas S."/>
            <person name="Albert R."/>
            <person name="Binder M."/>
            <person name="Bloem J."/>
            <person name="Labutti K."/>
            <person name="Salamov A."/>
            <person name="Andreopoulos B."/>
            <person name="Baker S."/>
            <person name="Barry K."/>
            <person name="Bills G."/>
            <person name="Bluhm B."/>
            <person name="Cannon C."/>
            <person name="Castanera R."/>
            <person name="Culley D."/>
            <person name="Daum C."/>
            <person name="Ezra D."/>
            <person name="Gonzalez J."/>
            <person name="Henrissat B."/>
            <person name="Kuo A."/>
            <person name="Liang C."/>
            <person name="Lipzen A."/>
            <person name="Lutzoni F."/>
            <person name="Magnuson J."/>
            <person name="Mondo S."/>
            <person name="Nolan M."/>
            <person name="Ohm R."/>
            <person name="Pangilinan J."/>
            <person name="Park H.-J."/>
            <person name="Ramirez L."/>
            <person name="Alfaro M."/>
            <person name="Sun H."/>
            <person name="Tritt A."/>
            <person name="Yoshinaga Y."/>
            <person name="Zwiers L.-H."/>
            <person name="Turgeon B."/>
            <person name="Goodwin S."/>
            <person name="Spatafora J."/>
            <person name="Crous P."/>
            <person name="Grigoriev I."/>
        </authorList>
    </citation>
    <scope>NUCLEOTIDE SEQUENCE</scope>
    <source>
        <strain evidence="3">CBS 207.26</strain>
    </source>
</reference>
<evidence type="ECO:0000313" key="3">
    <source>
        <dbReference type="EMBL" id="KAF2188859.1"/>
    </source>
</evidence>
<keyword evidence="2" id="KW-1133">Transmembrane helix</keyword>
<sequence>MRLILQKSAINHLSLTLRRHPRGIPCTLRTQTSVVLPTCLRASTKNRQLSCSSYSLLTIWLISYVFILIATRNSHALQLRRRRSTSAGHGTQSIGRRCMRTLQR</sequence>
<feature type="region of interest" description="Disordered" evidence="1">
    <location>
        <begin position="82"/>
        <end position="104"/>
    </location>
</feature>
<dbReference type="Proteomes" id="UP000800200">
    <property type="component" value="Unassembled WGS sequence"/>
</dbReference>
<keyword evidence="4" id="KW-1185">Reference proteome</keyword>
<evidence type="ECO:0000256" key="1">
    <source>
        <dbReference type="SAM" id="MobiDB-lite"/>
    </source>
</evidence>
<organism evidence="3 4">
    <name type="scientific">Zopfia rhizophila CBS 207.26</name>
    <dbReference type="NCBI Taxonomy" id="1314779"/>
    <lineage>
        <taxon>Eukaryota</taxon>
        <taxon>Fungi</taxon>
        <taxon>Dikarya</taxon>
        <taxon>Ascomycota</taxon>
        <taxon>Pezizomycotina</taxon>
        <taxon>Dothideomycetes</taxon>
        <taxon>Dothideomycetes incertae sedis</taxon>
        <taxon>Zopfiaceae</taxon>
        <taxon>Zopfia</taxon>
    </lineage>
</organism>
<proteinExistence type="predicted"/>
<keyword evidence="2" id="KW-0472">Membrane</keyword>
<dbReference type="EMBL" id="ML994622">
    <property type="protein sequence ID" value="KAF2188859.1"/>
    <property type="molecule type" value="Genomic_DNA"/>
</dbReference>
<feature type="transmembrane region" description="Helical" evidence="2">
    <location>
        <begin position="53"/>
        <end position="71"/>
    </location>
</feature>
<feature type="compositionally biased region" description="Polar residues" evidence="1">
    <location>
        <begin position="85"/>
        <end position="94"/>
    </location>
</feature>
<protein>
    <submittedName>
        <fullName evidence="3">Uncharacterized protein</fullName>
    </submittedName>
</protein>
<gene>
    <name evidence="3" type="ORF">K469DRAFT_626581</name>
</gene>
<keyword evidence="2" id="KW-0812">Transmembrane</keyword>
<dbReference type="AlphaFoldDB" id="A0A6A6EE68"/>
<evidence type="ECO:0000313" key="4">
    <source>
        <dbReference type="Proteomes" id="UP000800200"/>
    </source>
</evidence>
<evidence type="ECO:0000256" key="2">
    <source>
        <dbReference type="SAM" id="Phobius"/>
    </source>
</evidence>